<keyword evidence="2" id="KW-1185">Reference proteome</keyword>
<name>A0ACD3A1Z8_9AGAR</name>
<reference evidence="1 2" key="1">
    <citation type="journal article" date="2019" name="Nat. Ecol. Evol.">
        <title>Megaphylogeny resolves global patterns of mushroom evolution.</title>
        <authorList>
            <person name="Varga T."/>
            <person name="Krizsan K."/>
            <person name="Foldi C."/>
            <person name="Dima B."/>
            <person name="Sanchez-Garcia M."/>
            <person name="Sanchez-Ramirez S."/>
            <person name="Szollosi G.J."/>
            <person name="Szarkandi J.G."/>
            <person name="Papp V."/>
            <person name="Albert L."/>
            <person name="Andreopoulos W."/>
            <person name="Angelini C."/>
            <person name="Antonin V."/>
            <person name="Barry K.W."/>
            <person name="Bougher N.L."/>
            <person name="Buchanan P."/>
            <person name="Buyck B."/>
            <person name="Bense V."/>
            <person name="Catcheside P."/>
            <person name="Chovatia M."/>
            <person name="Cooper J."/>
            <person name="Damon W."/>
            <person name="Desjardin D."/>
            <person name="Finy P."/>
            <person name="Geml J."/>
            <person name="Haridas S."/>
            <person name="Hughes K."/>
            <person name="Justo A."/>
            <person name="Karasinski D."/>
            <person name="Kautmanova I."/>
            <person name="Kiss B."/>
            <person name="Kocsube S."/>
            <person name="Kotiranta H."/>
            <person name="LaButti K.M."/>
            <person name="Lechner B.E."/>
            <person name="Liimatainen K."/>
            <person name="Lipzen A."/>
            <person name="Lukacs Z."/>
            <person name="Mihaltcheva S."/>
            <person name="Morgado L.N."/>
            <person name="Niskanen T."/>
            <person name="Noordeloos M.E."/>
            <person name="Ohm R.A."/>
            <person name="Ortiz-Santana B."/>
            <person name="Ovrebo C."/>
            <person name="Racz N."/>
            <person name="Riley R."/>
            <person name="Savchenko A."/>
            <person name="Shiryaev A."/>
            <person name="Soop K."/>
            <person name="Spirin V."/>
            <person name="Szebenyi C."/>
            <person name="Tomsovsky M."/>
            <person name="Tulloss R.E."/>
            <person name="Uehling J."/>
            <person name="Grigoriev I.V."/>
            <person name="Vagvolgyi C."/>
            <person name="Papp T."/>
            <person name="Martin F.M."/>
            <person name="Miettinen O."/>
            <person name="Hibbett D.S."/>
            <person name="Nagy L.G."/>
        </authorList>
    </citation>
    <scope>NUCLEOTIDE SEQUENCE [LARGE SCALE GENOMIC DNA]</scope>
    <source>
        <strain evidence="1 2">NL-1719</strain>
    </source>
</reference>
<proteinExistence type="predicted"/>
<protein>
    <submittedName>
        <fullName evidence="1">Uncharacterized protein</fullName>
    </submittedName>
</protein>
<dbReference type="EMBL" id="ML208983">
    <property type="protein sequence ID" value="TFK59420.1"/>
    <property type="molecule type" value="Genomic_DNA"/>
</dbReference>
<accession>A0ACD3A1Z8</accession>
<evidence type="ECO:0000313" key="1">
    <source>
        <dbReference type="EMBL" id="TFK59420.1"/>
    </source>
</evidence>
<dbReference type="Proteomes" id="UP000308600">
    <property type="component" value="Unassembled WGS sequence"/>
</dbReference>
<sequence>MDSEGIIVALARDKIDAEITALKERIRALRTERNRLAPISRLSQDILAQIFAWLQQLDYNFKNSGQFPSKWVDRPKGYPTWTTATHVCQHWRQIALSSSSKSLRDLISSNIPYAARAFKGSQSPWYLIECRSRTWTSTTMACRRVRFLRNSDSGSHLAGFNEPMPLLEHVEIRVMLTNTDPDPCILSPFIISPSLRILELSRCDFTWDWPALPHLTTLKIEDPVQKVSLNTFLLILFGSPHLEHLTIDNISPASADSQPHAFKLVTPSFRLPGRLSSLRTRKCQFSAQLFTHLRFTEDFSVHLDAEQVDADSVPLIMQVINCVLSESSKTIRFVYFSAWEAGFSLGLSQLRGYFLSLTLDPRHQGERDLSRCGQYLSMLPLNQLEKLEISVLDDPVHWKESGLGQLPNLRHIDFGLGPSAEAFLRYLARDYEQYKKARGHQSFSFTSLHEVYMDNIHFTRELKTLVYDALAGRNRAGYRLKTFHAGYCTGETTTVVEKQLKKYVDDVSVTPVPPRRGYR</sequence>
<organism evidence="1 2">
    <name type="scientific">Pluteus cervinus</name>
    <dbReference type="NCBI Taxonomy" id="181527"/>
    <lineage>
        <taxon>Eukaryota</taxon>
        <taxon>Fungi</taxon>
        <taxon>Dikarya</taxon>
        <taxon>Basidiomycota</taxon>
        <taxon>Agaricomycotina</taxon>
        <taxon>Agaricomycetes</taxon>
        <taxon>Agaricomycetidae</taxon>
        <taxon>Agaricales</taxon>
        <taxon>Pluteineae</taxon>
        <taxon>Pluteaceae</taxon>
        <taxon>Pluteus</taxon>
    </lineage>
</organism>
<gene>
    <name evidence="1" type="ORF">BDN72DRAFT_851300</name>
</gene>
<evidence type="ECO:0000313" key="2">
    <source>
        <dbReference type="Proteomes" id="UP000308600"/>
    </source>
</evidence>